<comment type="similarity">
    <text evidence="1 3">Belongs to the Nudix hydrolase family.</text>
</comment>
<dbReference type="Pfam" id="PF00293">
    <property type="entry name" value="NUDIX"/>
    <property type="match status" value="1"/>
</dbReference>
<dbReference type="CDD" id="cd04690">
    <property type="entry name" value="NUDIX_Hydrolase"/>
    <property type="match status" value="1"/>
</dbReference>
<dbReference type="Proteomes" id="UP000225108">
    <property type="component" value="Unassembled WGS sequence"/>
</dbReference>
<dbReference type="InterPro" id="IPR020476">
    <property type="entry name" value="Nudix_hydrolase"/>
</dbReference>
<reference evidence="5 6" key="1">
    <citation type="submission" date="2017-10" db="EMBL/GenBank/DDBJ databases">
        <title>The draft genome sequence of Williamsia sp. BULT 1.1 isolated from the semi-arid grassland soils from South Africa.</title>
        <authorList>
            <person name="Kabwe M.H."/>
            <person name="Govender N."/>
            <person name="Mutseka Lunga P."/>
            <person name="Vikram S."/>
            <person name="Makhalanyane T.P."/>
        </authorList>
    </citation>
    <scope>NUCLEOTIDE SEQUENCE [LARGE SCALE GENOMIC DNA]</scope>
    <source>
        <strain evidence="5 6">BULT 1.1</strain>
    </source>
</reference>
<dbReference type="PRINTS" id="PR00502">
    <property type="entry name" value="NUDIXFAMILY"/>
</dbReference>
<dbReference type="PANTHER" id="PTHR43736">
    <property type="entry name" value="ADP-RIBOSE PYROPHOSPHATASE"/>
    <property type="match status" value="1"/>
</dbReference>
<dbReference type="AlphaFoldDB" id="A0A2G3PQV2"/>
<dbReference type="InterPro" id="IPR020084">
    <property type="entry name" value="NUDIX_hydrolase_CS"/>
</dbReference>
<dbReference type="InterPro" id="IPR000086">
    <property type="entry name" value="NUDIX_hydrolase_dom"/>
</dbReference>
<gene>
    <name evidence="5" type="ORF">CSW57_07070</name>
</gene>
<evidence type="ECO:0000313" key="6">
    <source>
        <dbReference type="Proteomes" id="UP000225108"/>
    </source>
</evidence>
<accession>A0A2G3PQV2</accession>
<evidence type="ECO:0000256" key="3">
    <source>
        <dbReference type="RuleBase" id="RU003476"/>
    </source>
</evidence>
<organism evidence="5 6">
    <name type="scientific">Williamsia marianensis</name>
    <dbReference type="NCBI Taxonomy" id="85044"/>
    <lineage>
        <taxon>Bacteria</taxon>
        <taxon>Bacillati</taxon>
        <taxon>Actinomycetota</taxon>
        <taxon>Actinomycetes</taxon>
        <taxon>Mycobacteriales</taxon>
        <taxon>Nocardiaceae</taxon>
        <taxon>Williamsia</taxon>
    </lineage>
</organism>
<dbReference type="EMBL" id="PEBD01000005">
    <property type="protein sequence ID" value="PHV67462.1"/>
    <property type="molecule type" value="Genomic_DNA"/>
</dbReference>
<protein>
    <submittedName>
        <fullName evidence="5">NUDIX hydrolase</fullName>
    </submittedName>
</protein>
<sequence>MRESDQQTLTVAAVCFSDDHQRVLTVRKSDTHMFMFPGGKLEAGEDATAAAIREVDEEIGIRLTADDLMLVGTFRAPAANETDTMISATVFSSRLPAIPIASAEIAELRWVHRTDTGADLAPLLRDHVFPVMNAH</sequence>
<evidence type="ECO:0000259" key="4">
    <source>
        <dbReference type="PROSITE" id="PS51462"/>
    </source>
</evidence>
<dbReference type="PROSITE" id="PS00893">
    <property type="entry name" value="NUDIX_BOX"/>
    <property type="match status" value="1"/>
</dbReference>
<evidence type="ECO:0000256" key="2">
    <source>
        <dbReference type="ARBA" id="ARBA00022801"/>
    </source>
</evidence>
<dbReference type="SUPFAM" id="SSF55811">
    <property type="entry name" value="Nudix"/>
    <property type="match status" value="1"/>
</dbReference>
<dbReference type="InterPro" id="IPR015797">
    <property type="entry name" value="NUDIX_hydrolase-like_dom_sf"/>
</dbReference>
<evidence type="ECO:0000256" key="1">
    <source>
        <dbReference type="ARBA" id="ARBA00005582"/>
    </source>
</evidence>
<dbReference type="RefSeq" id="WP_099382160.1">
    <property type="nucleotide sequence ID" value="NZ_PEBD01000005.1"/>
</dbReference>
<dbReference type="Gene3D" id="3.90.79.10">
    <property type="entry name" value="Nucleoside Triphosphate Pyrophosphohydrolase"/>
    <property type="match status" value="1"/>
</dbReference>
<feature type="domain" description="Nudix hydrolase" evidence="4">
    <location>
        <begin position="6"/>
        <end position="133"/>
    </location>
</feature>
<evidence type="ECO:0000313" key="5">
    <source>
        <dbReference type="EMBL" id="PHV67462.1"/>
    </source>
</evidence>
<comment type="caution">
    <text evidence="5">The sequence shown here is derived from an EMBL/GenBank/DDBJ whole genome shotgun (WGS) entry which is preliminary data.</text>
</comment>
<name>A0A2G3PQV2_WILMA</name>
<proteinExistence type="inferred from homology"/>
<dbReference type="PANTHER" id="PTHR43736:SF1">
    <property type="entry name" value="DIHYDRONEOPTERIN TRIPHOSPHATE DIPHOSPHATASE"/>
    <property type="match status" value="1"/>
</dbReference>
<dbReference type="GO" id="GO:0016787">
    <property type="term" value="F:hydrolase activity"/>
    <property type="evidence" value="ECO:0007669"/>
    <property type="project" value="UniProtKB-KW"/>
</dbReference>
<dbReference type="PROSITE" id="PS51462">
    <property type="entry name" value="NUDIX"/>
    <property type="match status" value="1"/>
</dbReference>
<keyword evidence="2 3" id="KW-0378">Hydrolase</keyword>